<dbReference type="Pfam" id="PF00903">
    <property type="entry name" value="Glyoxalase"/>
    <property type="match status" value="1"/>
</dbReference>
<dbReference type="GO" id="GO:0016829">
    <property type="term" value="F:lyase activity"/>
    <property type="evidence" value="ECO:0007669"/>
    <property type="project" value="UniProtKB-KW"/>
</dbReference>
<keyword evidence="3" id="KW-1185">Reference proteome</keyword>
<dbReference type="PANTHER" id="PTHR39175:SF1">
    <property type="entry name" value="FAMILY PROTEIN, PUTATIVE (AFU_ORTHOLOGUE AFUA_3G15060)-RELATED"/>
    <property type="match status" value="1"/>
</dbReference>
<gene>
    <name evidence="2" type="ORF">EDD68_10348</name>
</gene>
<dbReference type="AlphaFoldDB" id="A0A4V2V2K7"/>
<accession>A0A4V2V2K7</accession>
<dbReference type="EMBL" id="SMAN01000003">
    <property type="protein sequence ID" value="TCT25495.1"/>
    <property type="molecule type" value="Genomic_DNA"/>
</dbReference>
<name>A0A4V2V2K7_9BACI</name>
<proteinExistence type="predicted"/>
<dbReference type="PROSITE" id="PS51819">
    <property type="entry name" value="VOC"/>
    <property type="match status" value="1"/>
</dbReference>
<dbReference type="OrthoDB" id="9813630at2"/>
<evidence type="ECO:0000313" key="3">
    <source>
        <dbReference type="Proteomes" id="UP000294650"/>
    </source>
</evidence>
<comment type="caution">
    <text evidence="2">The sequence shown here is derived from an EMBL/GenBank/DDBJ whole genome shotgun (WGS) entry which is preliminary data.</text>
</comment>
<reference evidence="2 3" key="1">
    <citation type="submission" date="2019-03" db="EMBL/GenBank/DDBJ databases">
        <title>Genomic Encyclopedia of Type Strains, Phase IV (KMG-IV): sequencing the most valuable type-strain genomes for metagenomic binning, comparative biology and taxonomic classification.</title>
        <authorList>
            <person name="Goeker M."/>
        </authorList>
    </citation>
    <scope>NUCLEOTIDE SEQUENCE [LARGE SCALE GENOMIC DNA]</scope>
    <source>
        <strain evidence="2 3">DSM 25894</strain>
    </source>
</reference>
<dbReference type="Gene3D" id="3.10.180.10">
    <property type="entry name" value="2,3-Dihydroxybiphenyl 1,2-Dioxygenase, domain 1"/>
    <property type="match status" value="1"/>
</dbReference>
<evidence type="ECO:0000313" key="2">
    <source>
        <dbReference type="EMBL" id="TCT25495.1"/>
    </source>
</evidence>
<keyword evidence="2" id="KW-0560">Oxidoreductase</keyword>
<keyword evidence="2" id="KW-0456">Lyase</keyword>
<dbReference type="GO" id="GO:0051213">
    <property type="term" value="F:dioxygenase activity"/>
    <property type="evidence" value="ECO:0007669"/>
    <property type="project" value="UniProtKB-KW"/>
</dbReference>
<keyword evidence="2" id="KW-0223">Dioxygenase</keyword>
<protein>
    <submittedName>
        <fullName evidence="2">Catechol 2,3-dioxygenase-like lactoylglutathione lyase family enzyme</fullName>
    </submittedName>
</protein>
<feature type="domain" description="VOC" evidence="1">
    <location>
        <begin position="7"/>
        <end position="121"/>
    </location>
</feature>
<organism evidence="2 3">
    <name type="scientific">Melghiribacillus thermohalophilus</name>
    <dbReference type="NCBI Taxonomy" id="1324956"/>
    <lineage>
        <taxon>Bacteria</taxon>
        <taxon>Bacillati</taxon>
        <taxon>Bacillota</taxon>
        <taxon>Bacilli</taxon>
        <taxon>Bacillales</taxon>
        <taxon>Bacillaceae</taxon>
        <taxon>Melghiribacillus</taxon>
    </lineage>
</organism>
<evidence type="ECO:0000259" key="1">
    <source>
        <dbReference type="PROSITE" id="PS51819"/>
    </source>
</evidence>
<dbReference type="SUPFAM" id="SSF54593">
    <property type="entry name" value="Glyoxalase/Bleomycin resistance protein/Dihydroxybiphenyl dioxygenase"/>
    <property type="match status" value="1"/>
</dbReference>
<dbReference type="InterPro" id="IPR004360">
    <property type="entry name" value="Glyas_Fos-R_dOase_dom"/>
</dbReference>
<dbReference type="InterPro" id="IPR037523">
    <property type="entry name" value="VOC_core"/>
</dbReference>
<sequence>MSYSFRGLDHIQLAAPPGCENDARKFFRDILGMEEIEKPQALKKNGGVWFQCGTQEIHIGVEKDFRPAKKAHPAIYVENLKNLRNHLIGQGINVKDDDKLPDAKRFYLFDPFGNRLEFLERNL</sequence>
<dbReference type="Proteomes" id="UP000294650">
    <property type="component" value="Unassembled WGS sequence"/>
</dbReference>
<dbReference type="PANTHER" id="PTHR39175">
    <property type="entry name" value="FAMILY PROTEIN, PUTATIVE (AFU_ORTHOLOGUE AFUA_3G15060)-RELATED"/>
    <property type="match status" value="1"/>
</dbReference>
<dbReference type="InterPro" id="IPR029068">
    <property type="entry name" value="Glyas_Bleomycin-R_OHBP_Dase"/>
</dbReference>
<dbReference type="RefSeq" id="WP_132370930.1">
    <property type="nucleotide sequence ID" value="NZ_SMAN01000003.1"/>
</dbReference>